<dbReference type="Proteomes" id="UP001500665">
    <property type="component" value="Unassembled WGS sequence"/>
</dbReference>
<dbReference type="PANTHER" id="PTHR35526">
    <property type="entry name" value="ANTI-SIGMA-F FACTOR RSBW-RELATED"/>
    <property type="match status" value="1"/>
</dbReference>
<name>A0ABP4BVK7_9ACTN</name>
<dbReference type="Pfam" id="PF13581">
    <property type="entry name" value="HATPase_c_2"/>
    <property type="match status" value="1"/>
</dbReference>
<dbReference type="SUPFAM" id="SSF55874">
    <property type="entry name" value="ATPase domain of HSP90 chaperone/DNA topoisomerase II/histidine kinase"/>
    <property type="match status" value="1"/>
</dbReference>
<keyword evidence="4" id="KW-1185">Reference proteome</keyword>
<dbReference type="InterPro" id="IPR050267">
    <property type="entry name" value="Anti-sigma-factor_SerPK"/>
</dbReference>
<dbReference type="InterPro" id="IPR003594">
    <property type="entry name" value="HATPase_dom"/>
</dbReference>
<protein>
    <recommendedName>
        <fullName evidence="2">Histidine kinase/HSP90-like ATPase domain-containing protein</fullName>
    </recommendedName>
</protein>
<dbReference type="PANTHER" id="PTHR35526:SF3">
    <property type="entry name" value="ANTI-SIGMA-F FACTOR RSBW"/>
    <property type="match status" value="1"/>
</dbReference>
<dbReference type="CDD" id="cd16936">
    <property type="entry name" value="HATPase_RsbW-like"/>
    <property type="match status" value="1"/>
</dbReference>
<dbReference type="Gene3D" id="3.30.565.10">
    <property type="entry name" value="Histidine kinase-like ATPase, C-terminal domain"/>
    <property type="match status" value="1"/>
</dbReference>
<keyword evidence="1" id="KW-0418">Kinase</keyword>
<evidence type="ECO:0000313" key="4">
    <source>
        <dbReference type="Proteomes" id="UP001500665"/>
    </source>
</evidence>
<organism evidence="3 4">
    <name type="scientific">Actinocorallia libanotica</name>
    <dbReference type="NCBI Taxonomy" id="46162"/>
    <lineage>
        <taxon>Bacteria</taxon>
        <taxon>Bacillati</taxon>
        <taxon>Actinomycetota</taxon>
        <taxon>Actinomycetes</taxon>
        <taxon>Streptosporangiales</taxon>
        <taxon>Thermomonosporaceae</taxon>
        <taxon>Actinocorallia</taxon>
    </lineage>
</organism>
<gene>
    <name evidence="3" type="ORF">GCM10009550_40620</name>
</gene>
<evidence type="ECO:0000313" key="3">
    <source>
        <dbReference type="EMBL" id="GAA0955575.1"/>
    </source>
</evidence>
<feature type="domain" description="Histidine kinase/HSP90-like ATPase" evidence="2">
    <location>
        <begin position="14"/>
        <end position="123"/>
    </location>
</feature>
<sequence>MTNHVSSLHVRTYPPTPSAARACRDLLRDLLERWGLAEFYESAALVLTELVSNPIRSESPVEVAFCRCGAATVRVEVHDRAPGRPEAVAAEDDEESGRGLLLVGALAVEWGWRPASDGKVVYAVLSGESLHAEDAAALLRGGFLSCGSQMDEYG</sequence>
<evidence type="ECO:0000256" key="1">
    <source>
        <dbReference type="ARBA" id="ARBA00022527"/>
    </source>
</evidence>
<keyword evidence="1" id="KW-0723">Serine/threonine-protein kinase</keyword>
<keyword evidence="1" id="KW-0808">Transferase</keyword>
<dbReference type="InterPro" id="IPR036890">
    <property type="entry name" value="HATPase_C_sf"/>
</dbReference>
<proteinExistence type="predicted"/>
<accession>A0ABP4BVK7</accession>
<comment type="caution">
    <text evidence="3">The sequence shown here is derived from an EMBL/GenBank/DDBJ whole genome shotgun (WGS) entry which is preliminary data.</text>
</comment>
<evidence type="ECO:0000259" key="2">
    <source>
        <dbReference type="Pfam" id="PF13581"/>
    </source>
</evidence>
<dbReference type="EMBL" id="BAAAHH010000016">
    <property type="protein sequence ID" value="GAA0955575.1"/>
    <property type="molecule type" value="Genomic_DNA"/>
</dbReference>
<reference evidence="4" key="1">
    <citation type="journal article" date="2019" name="Int. J. Syst. Evol. Microbiol.">
        <title>The Global Catalogue of Microorganisms (GCM) 10K type strain sequencing project: providing services to taxonomists for standard genome sequencing and annotation.</title>
        <authorList>
            <consortium name="The Broad Institute Genomics Platform"/>
            <consortium name="The Broad Institute Genome Sequencing Center for Infectious Disease"/>
            <person name="Wu L."/>
            <person name="Ma J."/>
        </authorList>
    </citation>
    <scope>NUCLEOTIDE SEQUENCE [LARGE SCALE GENOMIC DNA]</scope>
    <source>
        <strain evidence="4">JCM 10696</strain>
    </source>
</reference>